<proteinExistence type="inferred from homology"/>
<reference evidence="8 9" key="1">
    <citation type="submission" date="2024-02" db="EMBL/GenBank/DDBJ databases">
        <title>Chromosome-scale genome assembly of the rough periwinkle Littorina saxatilis.</title>
        <authorList>
            <person name="De Jode A."/>
            <person name="Faria R."/>
            <person name="Formenti G."/>
            <person name="Sims Y."/>
            <person name="Smith T.P."/>
            <person name="Tracey A."/>
            <person name="Wood J.M.D."/>
            <person name="Zagrodzka Z.B."/>
            <person name="Johannesson K."/>
            <person name="Butlin R.K."/>
            <person name="Leder E.H."/>
        </authorList>
    </citation>
    <scope>NUCLEOTIDE SEQUENCE [LARGE SCALE GENOMIC DNA]</scope>
    <source>
        <strain evidence="8">Snail1</strain>
        <tissue evidence="8">Muscle</tissue>
    </source>
</reference>
<dbReference type="InterPro" id="IPR002331">
    <property type="entry name" value="Lipase_panc"/>
</dbReference>
<dbReference type="PANTHER" id="PTHR11610:SF173">
    <property type="entry name" value="LIPASE DOMAIN-CONTAINING PROTEIN-RELATED"/>
    <property type="match status" value="1"/>
</dbReference>
<evidence type="ECO:0000313" key="9">
    <source>
        <dbReference type="Proteomes" id="UP001374579"/>
    </source>
</evidence>
<evidence type="ECO:0000259" key="7">
    <source>
        <dbReference type="Pfam" id="PF00151"/>
    </source>
</evidence>
<dbReference type="CDD" id="cd00707">
    <property type="entry name" value="Pancreat_lipase_like"/>
    <property type="match status" value="1"/>
</dbReference>
<dbReference type="InterPro" id="IPR000734">
    <property type="entry name" value="TAG_lipase"/>
</dbReference>
<feature type="signal peptide" evidence="6">
    <location>
        <begin position="1"/>
        <end position="17"/>
    </location>
</feature>
<dbReference type="Proteomes" id="UP001374579">
    <property type="component" value="Unassembled WGS sequence"/>
</dbReference>
<feature type="domain" description="Lipase" evidence="7">
    <location>
        <begin position="26"/>
        <end position="351"/>
    </location>
</feature>
<sequence length="352" mass="37812">MTMLIVLLLCLSSTVSAGLLDIFDSKVCYGVLGCFRNDAPFTNSWRELPNSPEKIGVSLTLYTRANPLEGDALDWRNTENIISRTHFDPNAEVKVIIHGYMNDGMDYWVVNMTRALLQAGHYNVIKVAWGPGAHAVYPKAVANTRVVGAVTAHFLTSLRNAHNVSMSRVHLMGHSLGAHIAGYVGSDARGIARISGMDPAGPLFESTDPAVRIDSTDADLVDCIHSDGVPLEDMGFGTLSAWCDVDFYPNGGGHQAGCPKPVSGAILDVFSMNMLGAETAVSCSHSRSHDLYVDSIITCTYPSSRCDSYAKFKAGKCACNSPSSCASMGYRTSKSTAPGKYYLVTTGTEPFC</sequence>
<dbReference type="AlphaFoldDB" id="A0AAN9B7U8"/>
<keyword evidence="3" id="KW-0964">Secreted</keyword>
<keyword evidence="6" id="KW-0732">Signal</keyword>
<protein>
    <recommendedName>
        <fullName evidence="7">Lipase domain-containing protein</fullName>
    </recommendedName>
</protein>
<dbReference type="PANTHER" id="PTHR11610">
    <property type="entry name" value="LIPASE"/>
    <property type="match status" value="1"/>
</dbReference>
<gene>
    <name evidence="8" type="ORF">V1264_023268</name>
</gene>
<evidence type="ECO:0000256" key="6">
    <source>
        <dbReference type="SAM" id="SignalP"/>
    </source>
</evidence>
<accession>A0AAN9B7U8</accession>
<name>A0AAN9B7U8_9CAEN</name>
<dbReference type="GO" id="GO:0004806">
    <property type="term" value="F:triacylglycerol lipase activity"/>
    <property type="evidence" value="ECO:0007669"/>
    <property type="project" value="InterPro"/>
</dbReference>
<dbReference type="EMBL" id="JBAMIC010000011">
    <property type="protein sequence ID" value="KAK7100289.1"/>
    <property type="molecule type" value="Genomic_DNA"/>
</dbReference>
<dbReference type="InterPro" id="IPR013818">
    <property type="entry name" value="Lipase"/>
</dbReference>
<dbReference type="PRINTS" id="PR00823">
    <property type="entry name" value="PANCLIPASE"/>
</dbReference>
<dbReference type="InterPro" id="IPR033906">
    <property type="entry name" value="Lipase_N"/>
</dbReference>
<evidence type="ECO:0000256" key="3">
    <source>
        <dbReference type="ARBA" id="ARBA00022525"/>
    </source>
</evidence>
<evidence type="ECO:0000256" key="4">
    <source>
        <dbReference type="ARBA" id="ARBA00023157"/>
    </source>
</evidence>
<dbReference type="SUPFAM" id="SSF53474">
    <property type="entry name" value="alpha/beta-Hydrolases"/>
    <property type="match status" value="1"/>
</dbReference>
<evidence type="ECO:0000256" key="5">
    <source>
        <dbReference type="RuleBase" id="RU004262"/>
    </source>
</evidence>
<feature type="chain" id="PRO_5042924408" description="Lipase domain-containing protein" evidence="6">
    <location>
        <begin position="18"/>
        <end position="352"/>
    </location>
</feature>
<dbReference type="InterPro" id="IPR029058">
    <property type="entry name" value="AB_hydrolase_fold"/>
</dbReference>
<dbReference type="GO" id="GO:0005615">
    <property type="term" value="C:extracellular space"/>
    <property type="evidence" value="ECO:0007669"/>
    <property type="project" value="TreeGrafter"/>
</dbReference>
<evidence type="ECO:0000256" key="2">
    <source>
        <dbReference type="ARBA" id="ARBA00010701"/>
    </source>
</evidence>
<dbReference type="Gene3D" id="3.40.50.1820">
    <property type="entry name" value="alpha/beta hydrolase"/>
    <property type="match status" value="1"/>
</dbReference>
<evidence type="ECO:0000313" key="8">
    <source>
        <dbReference type="EMBL" id="KAK7100289.1"/>
    </source>
</evidence>
<comment type="similarity">
    <text evidence="2 5">Belongs to the AB hydrolase superfamily. Lipase family.</text>
</comment>
<keyword evidence="4" id="KW-1015">Disulfide bond</keyword>
<keyword evidence="9" id="KW-1185">Reference proteome</keyword>
<dbReference type="GO" id="GO:0016042">
    <property type="term" value="P:lipid catabolic process"/>
    <property type="evidence" value="ECO:0007669"/>
    <property type="project" value="TreeGrafter"/>
</dbReference>
<organism evidence="8 9">
    <name type="scientific">Littorina saxatilis</name>
    <dbReference type="NCBI Taxonomy" id="31220"/>
    <lineage>
        <taxon>Eukaryota</taxon>
        <taxon>Metazoa</taxon>
        <taxon>Spiralia</taxon>
        <taxon>Lophotrochozoa</taxon>
        <taxon>Mollusca</taxon>
        <taxon>Gastropoda</taxon>
        <taxon>Caenogastropoda</taxon>
        <taxon>Littorinimorpha</taxon>
        <taxon>Littorinoidea</taxon>
        <taxon>Littorinidae</taxon>
        <taxon>Littorina</taxon>
    </lineage>
</organism>
<comment type="subcellular location">
    <subcellularLocation>
        <location evidence="1">Secreted</location>
    </subcellularLocation>
</comment>
<evidence type="ECO:0000256" key="1">
    <source>
        <dbReference type="ARBA" id="ARBA00004613"/>
    </source>
</evidence>
<comment type="caution">
    <text evidence="8">The sequence shown here is derived from an EMBL/GenBank/DDBJ whole genome shotgun (WGS) entry which is preliminary data.</text>
</comment>
<dbReference type="Pfam" id="PF00151">
    <property type="entry name" value="Lipase"/>
    <property type="match status" value="1"/>
</dbReference>
<dbReference type="PRINTS" id="PR00821">
    <property type="entry name" value="TAGLIPASE"/>
</dbReference>